<accession>A0ABQ2CUU1</accession>
<keyword evidence="4 6" id="KW-0233">DNA recombination</keyword>
<comment type="function">
    <text evidence="6">The RuvA-RuvB-RuvC complex processes Holliday junction (HJ) DNA during genetic recombination and DNA repair, while the RuvA-RuvB complex plays an important role in the rescue of blocked DNA replication forks via replication fork reversal (RFR). RuvA specifically binds to HJ cruciform DNA, conferring on it an open structure. The RuvB hexamer acts as an ATP-dependent pump, pulling dsDNA into and through the RuvAB complex. HJ branch migration allows RuvC to scan DNA until it finds its consensus sequence, where it cleaves and resolves the cruciform DNA.</text>
</comment>
<keyword evidence="2 6" id="KW-0227">DNA damage</keyword>
<keyword evidence="9" id="KW-1185">Reference proteome</keyword>
<gene>
    <name evidence="6 8" type="primary">ruvA</name>
    <name evidence="8" type="ORF">GCM10008938_06440</name>
</gene>
<feature type="domain" description="Helix-hairpin-helix DNA-binding motif class 1" evidence="7">
    <location>
        <begin position="72"/>
        <end position="91"/>
    </location>
</feature>
<feature type="region of interest" description="Domain III" evidence="6">
    <location>
        <begin position="141"/>
        <end position="197"/>
    </location>
</feature>
<dbReference type="SUPFAM" id="SSF46929">
    <property type="entry name" value="DNA helicase RuvA subunit, C-terminal domain"/>
    <property type="match status" value="1"/>
</dbReference>
<dbReference type="InterPro" id="IPR013849">
    <property type="entry name" value="DNA_helicase_Holl-junc_RuvA_I"/>
</dbReference>
<evidence type="ECO:0000256" key="6">
    <source>
        <dbReference type="HAMAP-Rule" id="MF_00031"/>
    </source>
</evidence>
<dbReference type="InterPro" id="IPR010994">
    <property type="entry name" value="RuvA_2-like"/>
</dbReference>
<evidence type="ECO:0000259" key="7">
    <source>
        <dbReference type="SMART" id="SM00278"/>
    </source>
</evidence>
<dbReference type="Pfam" id="PF01330">
    <property type="entry name" value="RuvA_N"/>
    <property type="match status" value="1"/>
</dbReference>
<keyword evidence="8" id="KW-0547">Nucleotide-binding</keyword>
<protein>
    <recommendedName>
        <fullName evidence="6">Holliday junction branch migration complex subunit RuvA</fullName>
    </recommendedName>
</protein>
<dbReference type="EMBL" id="BMOD01000002">
    <property type="protein sequence ID" value="GGJ22943.1"/>
    <property type="molecule type" value="Genomic_DNA"/>
</dbReference>
<evidence type="ECO:0000256" key="5">
    <source>
        <dbReference type="ARBA" id="ARBA00023204"/>
    </source>
</evidence>
<comment type="domain">
    <text evidence="6">Has three domains with a flexible linker between the domains II and III and assumes an 'L' shape. Domain III is highly mobile and contacts RuvB.</text>
</comment>
<evidence type="ECO:0000256" key="1">
    <source>
        <dbReference type="ARBA" id="ARBA00022490"/>
    </source>
</evidence>
<dbReference type="HAMAP" id="MF_00031">
    <property type="entry name" value="DNA_HJ_migration_RuvA"/>
    <property type="match status" value="1"/>
</dbReference>
<dbReference type="Gene3D" id="1.10.8.10">
    <property type="entry name" value="DNA helicase RuvA subunit, C-terminal domain"/>
    <property type="match status" value="1"/>
</dbReference>
<comment type="subunit">
    <text evidence="6">Homotetramer. Forms an RuvA(8)-RuvB(12)-Holliday junction (HJ) complex. HJ DNA is sandwiched between 2 RuvA tetramers; dsDNA enters through RuvA and exits via RuvB. An RuvB hexamer assembles on each DNA strand where it exits the tetramer. Each RuvB hexamer is contacted by two RuvA subunits (via domain III) on 2 adjacent RuvB subunits; this complex drives branch migration. In the full resolvosome a probable DNA-RuvA(4)-RuvB(12)-RuvC(2) complex forms which resolves the HJ.</text>
</comment>
<proteinExistence type="inferred from homology"/>
<dbReference type="Gene3D" id="1.10.150.20">
    <property type="entry name" value="5' to 3' exonuclease, C-terminal subdomain"/>
    <property type="match status" value="1"/>
</dbReference>
<dbReference type="Gene3D" id="2.40.50.140">
    <property type="entry name" value="Nucleic acid-binding proteins"/>
    <property type="match status" value="1"/>
</dbReference>
<comment type="caution">
    <text evidence="6">Lacks conserved residue(s) required for the propagation of feature annotation.</text>
</comment>
<sequence>MIAYLEGTVKATRESSVIVLCAGVGYEVFVSRPTLDKCKAGEVVELFTRMVVREDAMTLYGFHHVDLQQMFDILTGVSGVGPKLALAMLSQLPLQILAGAILDGDSKLLSSVSGVGKRTAERLVLELQGKIPEQFRAGSTTRKTPLHRNPHERDAIDALVALGYREVQVRTVIAELLSEQPEATTDLLIRKGLSKLK</sequence>
<keyword evidence="8" id="KW-0378">Hydrolase</keyword>
<dbReference type="InterPro" id="IPR012340">
    <property type="entry name" value="NA-bd_OB-fold"/>
</dbReference>
<comment type="caution">
    <text evidence="8">The sequence shown here is derived from an EMBL/GenBank/DDBJ whole genome shotgun (WGS) entry which is preliminary data.</text>
</comment>
<keyword evidence="1 6" id="KW-0963">Cytoplasm</keyword>
<keyword evidence="8" id="KW-0067">ATP-binding</keyword>
<dbReference type="Pfam" id="PF14520">
    <property type="entry name" value="HHH_5"/>
    <property type="match status" value="1"/>
</dbReference>
<dbReference type="RefSeq" id="WP_188999808.1">
    <property type="nucleotide sequence ID" value="NZ_BMOD01000002.1"/>
</dbReference>
<dbReference type="NCBIfam" id="TIGR00084">
    <property type="entry name" value="ruvA"/>
    <property type="match status" value="1"/>
</dbReference>
<dbReference type="GO" id="GO:0004386">
    <property type="term" value="F:helicase activity"/>
    <property type="evidence" value="ECO:0007669"/>
    <property type="project" value="UniProtKB-KW"/>
</dbReference>
<dbReference type="CDD" id="cd14332">
    <property type="entry name" value="UBA_RuvA_C"/>
    <property type="match status" value="1"/>
</dbReference>
<evidence type="ECO:0000256" key="4">
    <source>
        <dbReference type="ARBA" id="ARBA00023172"/>
    </source>
</evidence>
<dbReference type="InterPro" id="IPR000085">
    <property type="entry name" value="RuvA"/>
</dbReference>
<evidence type="ECO:0000256" key="3">
    <source>
        <dbReference type="ARBA" id="ARBA00023125"/>
    </source>
</evidence>
<dbReference type="SUPFAM" id="SSF47781">
    <property type="entry name" value="RuvA domain 2-like"/>
    <property type="match status" value="1"/>
</dbReference>
<comment type="subcellular location">
    <subcellularLocation>
        <location evidence="6">Cytoplasm</location>
    </subcellularLocation>
</comment>
<dbReference type="Pfam" id="PF07499">
    <property type="entry name" value="RuvA_C"/>
    <property type="match status" value="1"/>
</dbReference>
<reference evidence="9" key="1">
    <citation type="journal article" date="2019" name="Int. J. Syst. Evol. Microbiol.">
        <title>The Global Catalogue of Microorganisms (GCM) 10K type strain sequencing project: providing services to taxonomists for standard genome sequencing and annotation.</title>
        <authorList>
            <consortium name="The Broad Institute Genomics Platform"/>
            <consortium name="The Broad Institute Genome Sequencing Center for Infectious Disease"/>
            <person name="Wu L."/>
            <person name="Ma J."/>
        </authorList>
    </citation>
    <scope>NUCLEOTIDE SEQUENCE [LARGE SCALE GENOMIC DNA]</scope>
    <source>
        <strain evidence="9">JCM 14370</strain>
    </source>
</reference>
<dbReference type="InterPro" id="IPR036267">
    <property type="entry name" value="RuvA_C_sf"/>
</dbReference>
<dbReference type="SMART" id="SM00278">
    <property type="entry name" value="HhH1"/>
    <property type="match status" value="2"/>
</dbReference>
<dbReference type="Proteomes" id="UP000632222">
    <property type="component" value="Unassembled WGS sequence"/>
</dbReference>
<feature type="domain" description="Helix-hairpin-helix DNA-binding motif class 1" evidence="7">
    <location>
        <begin position="107"/>
        <end position="126"/>
    </location>
</feature>
<dbReference type="InterPro" id="IPR011114">
    <property type="entry name" value="RuvA_C"/>
</dbReference>
<dbReference type="InterPro" id="IPR003583">
    <property type="entry name" value="Hlx-hairpin-Hlx_DNA-bd_motif"/>
</dbReference>
<comment type="similarity">
    <text evidence="6">Belongs to the RuvA family.</text>
</comment>
<keyword evidence="3 6" id="KW-0238">DNA-binding</keyword>
<organism evidence="8 9">
    <name type="scientific">Deinococcus roseus</name>
    <dbReference type="NCBI Taxonomy" id="392414"/>
    <lineage>
        <taxon>Bacteria</taxon>
        <taxon>Thermotogati</taxon>
        <taxon>Deinococcota</taxon>
        <taxon>Deinococci</taxon>
        <taxon>Deinococcales</taxon>
        <taxon>Deinococcaceae</taxon>
        <taxon>Deinococcus</taxon>
    </lineage>
</organism>
<evidence type="ECO:0000313" key="9">
    <source>
        <dbReference type="Proteomes" id="UP000632222"/>
    </source>
</evidence>
<keyword evidence="8" id="KW-0347">Helicase</keyword>
<evidence type="ECO:0000313" key="8">
    <source>
        <dbReference type="EMBL" id="GGJ22943.1"/>
    </source>
</evidence>
<dbReference type="SUPFAM" id="SSF50249">
    <property type="entry name" value="Nucleic acid-binding proteins"/>
    <property type="match status" value="1"/>
</dbReference>
<evidence type="ECO:0000256" key="2">
    <source>
        <dbReference type="ARBA" id="ARBA00022763"/>
    </source>
</evidence>
<keyword evidence="5 6" id="KW-0234">DNA repair</keyword>
<name>A0ABQ2CUU1_9DEIO</name>